<keyword evidence="5" id="KW-0131">Cell cycle</keyword>
<feature type="domain" description="FtsK" evidence="4">
    <location>
        <begin position="175"/>
        <end position="354"/>
    </location>
</feature>
<dbReference type="PANTHER" id="PTHR22683">
    <property type="entry name" value="SPORULATION PROTEIN RELATED"/>
    <property type="match status" value="1"/>
</dbReference>
<dbReference type="SUPFAM" id="SSF52540">
    <property type="entry name" value="P-loop containing nucleoside triphosphate hydrolases"/>
    <property type="match status" value="1"/>
</dbReference>
<comment type="caution">
    <text evidence="5">The sequence shown here is derived from an EMBL/GenBank/DDBJ whole genome shotgun (WGS) entry which is preliminary data.</text>
</comment>
<keyword evidence="5" id="KW-0132">Cell division</keyword>
<evidence type="ECO:0000256" key="2">
    <source>
        <dbReference type="ARBA" id="ARBA00022840"/>
    </source>
</evidence>
<organism evidence="5 6">
    <name type="scientific">Neobacillus cucumis</name>
    <dbReference type="NCBI Taxonomy" id="1740721"/>
    <lineage>
        <taxon>Bacteria</taxon>
        <taxon>Bacillati</taxon>
        <taxon>Bacillota</taxon>
        <taxon>Bacilli</taxon>
        <taxon>Bacillales</taxon>
        <taxon>Bacillaceae</taxon>
        <taxon>Neobacillus</taxon>
    </lineage>
</organism>
<dbReference type="InterPro" id="IPR050206">
    <property type="entry name" value="FtsK/SpoIIIE/SftA"/>
</dbReference>
<evidence type="ECO:0000313" key="5">
    <source>
        <dbReference type="EMBL" id="PLS04011.1"/>
    </source>
</evidence>
<evidence type="ECO:0000256" key="3">
    <source>
        <dbReference type="PROSITE-ProRule" id="PRU00289"/>
    </source>
</evidence>
<evidence type="ECO:0000259" key="4">
    <source>
        <dbReference type="PROSITE" id="PS50901"/>
    </source>
</evidence>
<dbReference type="GO" id="GO:0003677">
    <property type="term" value="F:DNA binding"/>
    <property type="evidence" value="ECO:0007669"/>
    <property type="project" value="InterPro"/>
</dbReference>
<dbReference type="Proteomes" id="UP000234950">
    <property type="component" value="Unassembled WGS sequence"/>
</dbReference>
<gene>
    <name evidence="5" type="ORF">CVD27_12690</name>
</gene>
<reference evidence="5 6" key="1">
    <citation type="submission" date="2017-11" db="EMBL/GenBank/DDBJ databases">
        <title>Comparitive Functional Genomics of Dry Heat Resistant strains isolated from the Viking Spacecraft.</title>
        <authorList>
            <person name="Seuylemezian A."/>
            <person name="Cooper K."/>
            <person name="Vaishampayan P."/>
        </authorList>
    </citation>
    <scope>NUCLEOTIDE SEQUENCE [LARGE SCALE GENOMIC DNA]</scope>
    <source>
        <strain evidence="5 6">V32-6</strain>
    </source>
</reference>
<keyword evidence="1 3" id="KW-0547">Nucleotide-binding</keyword>
<sequence length="429" mass="48806">MIFEVVTTTIFGAISLKAYQAKLGVGNDSKKINKVFALSGLNVKDGNQTLTTQLIRKKNHDWGIEYRYRIPLGRSFHNYLNKKEEIQAAVNVRSIKIQFKDIRKYFKDLKFDKELISNIKDIQTKKLTGNKEIEMEYDGVLKIKVYNTAMTNDFKYTIDLLEKCNGWEVPIGITRTELIKHDFDKVYNMIIAGSPGYGKSVLLKNIITSLVIRKQKDVKLTLIDLKGGLAFNRFKNLDQVDTVAKTPSEALTALKSVRDKLVKMIDYLLENGYEDVKEAGIKERFFCIIDEAADLSFESEALEIVKDIARRGRGAGFRLIYATQYPTNETLPSQVRQNCDSRVCFMLQTNTASRAVLDDSGAENLPLILGRAIYQTDRNVIVQTPLIENKDIDEWIKPFIIEKKEGVNIETSKQKAGADTFVIKTTRLS</sequence>
<dbReference type="PROSITE" id="PS50901">
    <property type="entry name" value="FTSK"/>
    <property type="match status" value="1"/>
</dbReference>
<dbReference type="RefSeq" id="WP_101648276.1">
    <property type="nucleotide sequence ID" value="NZ_PGVE01000048.1"/>
</dbReference>
<dbReference type="PANTHER" id="PTHR22683:SF1">
    <property type="entry name" value="TYPE VII SECRETION SYSTEM PROTEIN ESSC"/>
    <property type="match status" value="1"/>
</dbReference>
<dbReference type="GO" id="GO:0005524">
    <property type="term" value="F:ATP binding"/>
    <property type="evidence" value="ECO:0007669"/>
    <property type="project" value="UniProtKB-UniRule"/>
</dbReference>
<dbReference type="AlphaFoldDB" id="A0A2N5HEP9"/>
<dbReference type="InterPro" id="IPR027417">
    <property type="entry name" value="P-loop_NTPase"/>
</dbReference>
<dbReference type="EMBL" id="PGVE01000048">
    <property type="protein sequence ID" value="PLS04011.1"/>
    <property type="molecule type" value="Genomic_DNA"/>
</dbReference>
<dbReference type="Gene3D" id="3.40.50.300">
    <property type="entry name" value="P-loop containing nucleotide triphosphate hydrolases"/>
    <property type="match status" value="1"/>
</dbReference>
<evidence type="ECO:0000313" key="6">
    <source>
        <dbReference type="Proteomes" id="UP000234950"/>
    </source>
</evidence>
<proteinExistence type="predicted"/>
<dbReference type="Pfam" id="PF01580">
    <property type="entry name" value="FtsK_SpoIIIE"/>
    <property type="match status" value="1"/>
</dbReference>
<feature type="binding site" evidence="3">
    <location>
        <begin position="193"/>
        <end position="200"/>
    </location>
    <ligand>
        <name>ATP</name>
        <dbReference type="ChEBI" id="CHEBI:30616"/>
    </ligand>
</feature>
<evidence type="ECO:0000256" key="1">
    <source>
        <dbReference type="ARBA" id="ARBA00022741"/>
    </source>
</evidence>
<dbReference type="InterPro" id="IPR002543">
    <property type="entry name" value="FtsK_dom"/>
</dbReference>
<keyword evidence="6" id="KW-1185">Reference proteome</keyword>
<dbReference type="OrthoDB" id="2511091at2"/>
<name>A0A2N5HEP9_9BACI</name>
<dbReference type="GO" id="GO:0051301">
    <property type="term" value="P:cell division"/>
    <property type="evidence" value="ECO:0007669"/>
    <property type="project" value="UniProtKB-KW"/>
</dbReference>
<keyword evidence="2 3" id="KW-0067">ATP-binding</keyword>
<accession>A0A2N5HEP9</accession>
<protein>
    <submittedName>
        <fullName evidence="5">Cell division protein FtsK</fullName>
    </submittedName>
</protein>